<sequence length="244" mass="26828">MNAFTSRLKSLDLQRVALWILMVISLVASMRHVAWLYTTLELGSRFGGWLSAFSFDAGVLLLTMIARRYREGSAQRRFIRAGIYLNAAITIPANIMHGMEHQLELARVNGWMWLAIPFVFSVAVPAMVIFLAEVLSRQESELVREEQKAERRAAKAEAAAGRKPAESGRNSRPERLDKVAGAVASGHNSRAKISAETLIPRSSVGELLTELFDSGRLVQGESGRPELPESGQSGRPAGQELVAE</sequence>
<keyword evidence="2" id="KW-1133">Transmembrane helix</keyword>
<reference evidence="3 4" key="1">
    <citation type="submission" date="2023-04" db="EMBL/GenBank/DDBJ databases">
        <title>Spirochaete genome identified in red abalone sample constitutes a novel genus.</title>
        <authorList>
            <person name="Sharma S.P."/>
            <person name="Purcell C.M."/>
            <person name="Hyde J.R."/>
            <person name="Severin A.J."/>
        </authorList>
    </citation>
    <scope>NUCLEOTIDE SEQUENCE [LARGE SCALE GENOMIC DNA]</scope>
    <source>
        <strain evidence="3 4">SP-2023</strain>
    </source>
</reference>
<gene>
    <name evidence="3" type="ORF">P0082_00985</name>
</gene>
<feature type="transmembrane region" description="Helical" evidence="2">
    <location>
        <begin position="111"/>
        <end position="135"/>
    </location>
</feature>
<feature type="transmembrane region" description="Helical" evidence="2">
    <location>
        <begin position="46"/>
        <end position="66"/>
    </location>
</feature>
<dbReference type="Proteomes" id="UP001228690">
    <property type="component" value="Chromosome"/>
</dbReference>
<keyword evidence="2" id="KW-0472">Membrane</keyword>
<evidence type="ECO:0008006" key="5">
    <source>
        <dbReference type="Google" id="ProtNLM"/>
    </source>
</evidence>
<proteinExistence type="predicted"/>
<keyword evidence="4" id="KW-1185">Reference proteome</keyword>
<dbReference type="RefSeq" id="WP_326927646.1">
    <property type="nucleotide sequence ID" value="NZ_CP123443.1"/>
</dbReference>
<evidence type="ECO:0000256" key="2">
    <source>
        <dbReference type="SAM" id="Phobius"/>
    </source>
</evidence>
<evidence type="ECO:0000313" key="3">
    <source>
        <dbReference type="EMBL" id="WGK69463.1"/>
    </source>
</evidence>
<feature type="transmembrane region" description="Helical" evidence="2">
    <location>
        <begin position="78"/>
        <end position="99"/>
    </location>
</feature>
<name>A0ABY8MJS7_9SPIO</name>
<dbReference type="EMBL" id="CP123443">
    <property type="protein sequence ID" value="WGK69463.1"/>
    <property type="molecule type" value="Genomic_DNA"/>
</dbReference>
<keyword evidence="2" id="KW-0812">Transmembrane</keyword>
<feature type="compositionally biased region" description="Basic and acidic residues" evidence="1">
    <location>
        <begin position="163"/>
        <end position="176"/>
    </location>
</feature>
<protein>
    <recommendedName>
        <fullName evidence="5">DUF2637 domain-containing protein</fullName>
    </recommendedName>
</protein>
<accession>A0ABY8MJS7</accession>
<organism evidence="3 4">
    <name type="scientific">Candidatus Haliotispira prima</name>
    <dbReference type="NCBI Taxonomy" id="3034016"/>
    <lineage>
        <taxon>Bacteria</taxon>
        <taxon>Pseudomonadati</taxon>
        <taxon>Spirochaetota</taxon>
        <taxon>Spirochaetia</taxon>
        <taxon>Spirochaetales</taxon>
        <taxon>Spirochaetaceae</taxon>
        <taxon>Candidatus Haliotispira</taxon>
    </lineage>
</organism>
<evidence type="ECO:0000256" key="1">
    <source>
        <dbReference type="SAM" id="MobiDB-lite"/>
    </source>
</evidence>
<feature type="region of interest" description="Disordered" evidence="1">
    <location>
        <begin position="216"/>
        <end position="244"/>
    </location>
</feature>
<evidence type="ECO:0000313" key="4">
    <source>
        <dbReference type="Proteomes" id="UP001228690"/>
    </source>
</evidence>
<feature type="transmembrane region" description="Helical" evidence="2">
    <location>
        <begin position="16"/>
        <end position="34"/>
    </location>
</feature>
<feature type="region of interest" description="Disordered" evidence="1">
    <location>
        <begin position="153"/>
        <end position="176"/>
    </location>
</feature>